<comment type="caution">
    <text evidence="7">The sequence shown here is derived from an EMBL/GenBank/DDBJ whole genome shotgun (WGS) entry which is preliminary data.</text>
</comment>
<keyword evidence="3 7" id="KW-0347">Helicase</keyword>
<dbReference type="GO" id="GO:0016787">
    <property type="term" value="F:hydrolase activity"/>
    <property type="evidence" value="ECO:0007669"/>
    <property type="project" value="UniProtKB-KW"/>
</dbReference>
<dbReference type="InterPro" id="IPR000212">
    <property type="entry name" value="DNA_helicase_UvrD/REP"/>
</dbReference>
<keyword evidence="2 7" id="KW-0378">Hydrolase</keyword>
<evidence type="ECO:0000259" key="6">
    <source>
        <dbReference type="Pfam" id="PF13361"/>
    </source>
</evidence>
<evidence type="ECO:0000313" key="7">
    <source>
        <dbReference type="EMBL" id="MPN48089.1"/>
    </source>
</evidence>
<dbReference type="InterPro" id="IPR027417">
    <property type="entry name" value="P-loop_NTPase"/>
</dbReference>
<dbReference type="GO" id="GO:0003677">
    <property type="term" value="F:DNA binding"/>
    <property type="evidence" value="ECO:0007669"/>
    <property type="project" value="InterPro"/>
</dbReference>
<dbReference type="PANTHER" id="PTHR11070">
    <property type="entry name" value="UVRD / RECB / PCRA DNA HELICASE FAMILY MEMBER"/>
    <property type="match status" value="1"/>
</dbReference>
<dbReference type="SUPFAM" id="SSF52540">
    <property type="entry name" value="P-loop containing nucleoside triphosphate hydrolases"/>
    <property type="match status" value="1"/>
</dbReference>
<dbReference type="Gene3D" id="3.40.50.300">
    <property type="entry name" value="P-loop containing nucleotide triphosphate hydrolases"/>
    <property type="match status" value="1"/>
</dbReference>
<dbReference type="GO" id="GO:0043138">
    <property type="term" value="F:3'-5' DNA helicase activity"/>
    <property type="evidence" value="ECO:0007669"/>
    <property type="project" value="TreeGrafter"/>
</dbReference>
<evidence type="ECO:0000256" key="5">
    <source>
        <dbReference type="SAM" id="MobiDB-lite"/>
    </source>
</evidence>
<proteinExistence type="predicted"/>
<gene>
    <name evidence="7" type="primary">pcrA_41</name>
    <name evidence="7" type="ORF">SDC9_195693</name>
</gene>
<dbReference type="PANTHER" id="PTHR11070:SF2">
    <property type="entry name" value="ATP-DEPENDENT DNA HELICASE SRS2"/>
    <property type="match status" value="1"/>
</dbReference>
<name>A0A645ICA4_9ZZZZ</name>
<dbReference type="Pfam" id="PF13361">
    <property type="entry name" value="UvrD_C"/>
    <property type="match status" value="1"/>
</dbReference>
<keyword evidence="1" id="KW-0547">Nucleotide-binding</keyword>
<evidence type="ECO:0000256" key="4">
    <source>
        <dbReference type="ARBA" id="ARBA00022840"/>
    </source>
</evidence>
<keyword evidence="4" id="KW-0067">ATP-binding</keyword>
<sequence>MTLLTLHAAKGLEFKQVFIIGLDEGILPHSRSKDDPEEMAEERRLFYVGITRARDQLYLVRAERRVTYGDFEYCEASRFLDNINLNLLSIQGRRGGSRRESRQDDFSWGGGGGMSTPVSSRKVAFTSNANLAKETRFKPGMRVRNTNWGEGIVLESKIDIDGEETVDVHFESVGFKRVIASLAGLEAVK</sequence>
<evidence type="ECO:0000256" key="2">
    <source>
        <dbReference type="ARBA" id="ARBA00022801"/>
    </source>
</evidence>
<dbReference type="CDD" id="cd18807">
    <property type="entry name" value="SF1_C_UvrD"/>
    <property type="match status" value="1"/>
</dbReference>
<evidence type="ECO:0000256" key="1">
    <source>
        <dbReference type="ARBA" id="ARBA00022741"/>
    </source>
</evidence>
<dbReference type="GO" id="GO:0005524">
    <property type="term" value="F:ATP binding"/>
    <property type="evidence" value="ECO:0007669"/>
    <property type="project" value="UniProtKB-KW"/>
</dbReference>
<dbReference type="InterPro" id="IPR014017">
    <property type="entry name" value="DNA_helicase_UvrD-like_C"/>
</dbReference>
<protein>
    <submittedName>
        <fullName evidence="7">ATP-dependent DNA helicase PcrA</fullName>
        <ecNumber evidence="7">3.6.4.12</ecNumber>
    </submittedName>
</protein>
<feature type="region of interest" description="Disordered" evidence="5">
    <location>
        <begin position="94"/>
        <end position="115"/>
    </location>
</feature>
<dbReference type="EMBL" id="VSSQ01110083">
    <property type="protein sequence ID" value="MPN48089.1"/>
    <property type="molecule type" value="Genomic_DNA"/>
</dbReference>
<dbReference type="Pfam" id="PF21196">
    <property type="entry name" value="PcrA_UvrD_tudor"/>
    <property type="match status" value="1"/>
</dbReference>
<accession>A0A645ICA4</accession>
<evidence type="ECO:0000256" key="3">
    <source>
        <dbReference type="ARBA" id="ARBA00022806"/>
    </source>
</evidence>
<dbReference type="EC" id="3.6.4.12" evidence="7"/>
<dbReference type="AlphaFoldDB" id="A0A645ICA4"/>
<feature type="domain" description="UvrD-like helicase C-terminal" evidence="6">
    <location>
        <begin position="2"/>
        <end position="62"/>
    </location>
</feature>
<organism evidence="7">
    <name type="scientific">bioreactor metagenome</name>
    <dbReference type="NCBI Taxonomy" id="1076179"/>
    <lineage>
        <taxon>unclassified sequences</taxon>
        <taxon>metagenomes</taxon>
        <taxon>ecological metagenomes</taxon>
    </lineage>
</organism>
<dbReference type="GO" id="GO:0000725">
    <property type="term" value="P:recombinational repair"/>
    <property type="evidence" value="ECO:0007669"/>
    <property type="project" value="TreeGrafter"/>
</dbReference>
<reference evidence="7" key="1">
    <citation type="submission" date="2019-08" db="EMBL/GenBank/DDBJ databases">
        <authorList>
            <person name="Kucharzyk K."/>
            <person name="Murdoch R.W."/>
            <person name="Higgins S."/>
            <person name="Loffler F."/>
        </authorList>
    </citation>
    <scope>NUCLEOTIDE SEQUENCE</scope>
</reference>